<dbReference type="EMBL" id="PUIA01000016">
    <property type="protein sequence ID" value="PQO39002.1"/>
    <property type="molecule type" value="Genomic_DNA"/>
</dbReference>
<gene>
    <name evidence="2" type="ORF">C5Y96_03790</name>
</gene>
<name>A0A2S8G3H1_9BACT</name>
<evidence type="ECO:0000313" key="2">
    <source>
        <dbReference type="EMBL" id="PQO39002.1"/>
    </source>
</evidence>
<evidence type="ECO:0000256" key="1">
    <source>
        <dbReference type="SAM" id="Phobius"/>
    </source>
</evidence>
<evidence type="ECO:0000313" key="3">
    <source>
        <dbReference type="Proteomes" id="UP000240009"/>
    </source>
</evidence>
<organism evidence="2 3">
    <name type="scientific">Blastopirellula marina</name>
    <dbReference type="NCBI Taxonomy" id="124"/>
    <lineage>
        <taxon>Bacteria</taxon>
        <taxon>Pseudomonadati</taxon>
        <taxon>Planctomycetota</taxon>
        <taxon>Planctomycetia</taxon>
        <taxon>Pirellulales</taxon>
        <taxon>Pirellulaceae</taxon>
        <taxon>Blastopirellula</taxon>
    </lineage>
</organism>
<reference evidence="2 3" key="1">
    <citation type="submission" date="2018-02" db="EMBL/GenBank/DDBJ databases">
        <title>Comparative genomes isolates from brazilian mangrove.</title>
        <authorList>
            <person name="Araujo J.E."/>
            <person name="Taketani R.G."/>
            <person name="Silva M.C.P."/>
            <person name="Loureco M.V."/>
            <person name="Andreote F.D."/>
        </authorList>
    </citation>
    <scope>NUCLEOTIDE SEQUENCE [LARGE SCALE GENOMIC DNA]</scope>
    <source>
        <strain evidence="2 3">HEX-2 MGV</strain>
    </source>
</reference>
<protein>
    <submittedName>
        <fullName evidence="2">Uncharacterized protein</fullName>
    </submittedName>
</protein>
<accession>A0A2S8G3H1</accession>
<keyword evidence="1" id="KW-0472">Membrane</keyword>
<dbReference type="Proteomes" id="UP000240009">
    <property type="component" value="Unassembled WGS sequence"/>
</dbReference>
<feature type="transmembrane region" description="Helical" evidence="1">
    <location>
        <begin position="12"/>
        <end position="32"/>
    </location>
</feature>
<feature type="transmembrane region" description="Helical" evidence="1">
    <location>
        <begin position="52"/>
        <end position="81"/>
    </location>
</feature>
<keyword evidence="1" id="KW-1133">Transmembrane helix</keyword>
<feature type="transmembrane region" description="Helical" evidence="1">
    <location>
        <begin position="87"/>
        <end position="109"/>
    </location>
</feature>
<dbReference type="AlphaFoldDB" id="A0A2S8G3H1"/>
<sequence>MLDLTEFAAGSVGIGLIAVVCWFAFVPVLEFLSRTIRSIVARNTDPKQWDEVLYVSLKPAALLAIPGMILWIIWVTGFYFLGANFFVISYAVGIPSHILAACLYVPLLYRWYKLWDRSVPRPDSEASSTSLEVTPS</sequence>
<comment type="caution">
    <text evidence="2">The sequence shown here is derived from an EMBL/GenBank/DDBJ whole genome shotgun (WGS) entry which is preliminary data.</text>
</comment>
<keyword evidence="1" id="KW-0812">Transmembrane</keyword>
<proteinExistence type="predicted"/>